<accession>A0ABW3EV25</accession>
<name>A0ABW3EV25_9ACTN</name>
<dbReference type="Proteomes" id="UP001596972">
    <property type="component" value="Unassembled WGS sequence"/>
</dbReference>
<evidence type="ECO:0000313" key="1">
    <source>
        <dbReference type="EMBL" id="MFD0902743.1"/>
    </source>
</evidence>
<dbReference type="RefSeq" id="WP_378300827.1">
    <property type="nucleotide sequence ID" value="NZ_JBHTJA010000041.1"/>
</dbReference>
<protein>
    <submittedName>
        <fullName evidence="1">Uncharacterized protein</fullName>
    </submittedName>
</protein>
<gene>
    <name evidence="1" type="ORF">ACFQ11_20245</name>
</gene>
<comment type="caution">
    <text evidence="1">The sequence shown here is derived from an EMBL/GenBank/DDBJ whole genome shotgun (WGS) entry which is preliminary data.</text>
</comment>
<keyword evidence="2" id="KW-1185">Reference proteome</keyword>
<dbReference type="EMBL" id="JBHTJA010000041">
    <property type="protein sequence ID" value="MFD0902743.1"/>
    <property type="molecule type" value="Genomic_DNA"/>
</dbReference>
<proteinExistence type="predicted"/>
<sequence>MIEETLVMYGGGAEGAARRMLPKLPDGCFAPVDLDALGEAAGRGLRQVVLVAGMADQAAIVGPVLGEITAAMAGGAAGGDALAAEVAAADAAADPERAYALWESAGRLGPCGRELCRRTAGELERRAGSVAAQVVLVDAAGERMVGMFGRMAR</sequence>
<evidence type="ECO:0000313" key="2">
    <source>
        <dbReference type="Proteomes" id="UP001596972"/>
    </source>
</evidence>
<reference evidence="2" key="1">
    <citation type="journal article" date="2019" name="Int. J. Syst. Evol. Microbiol.">
        <title>The Global Catalogue of Microorganisms (GCM) 10K type strain sequencing project: providing services to taxonomists for standard genome sequencing and annotation.</title>
        <authorList>
            <consortium name="The Broad Institute Genomics Platform"/>
            <consortium name="The Broad Institute Genome Sequencing Center for Infectious Disease"/>
            <person name="Wu L."/>
            <person name="Ma J."/>
        </authorList>
    </citation>
    <scope>NUCLEOTIDE SEQUENCE [LARGE SCALE GENOMIC DNA]</scope>
    <source>
        <strain evidence="2">JCM 31202</strain>
    </source>
</reference>
<organism evidence="1 2">
    <name type="scientific">Actinomadura sediminis</name>
    <dbReference type="NCBI Taxonomy" id="1038904"/>
    <lineage>
        <taxon>Bacteria</taxon>
        <taxon>Bacillati</taxon>
        <taxon>Actinomycetota</taxon>
        <taxon>Actinomycetes</taxon>
        <taxon>Streptosporangiales</taxon>
        <taxon>Thermomonosporaceae</taxon>
        <taxon>Actinomadura</taxon>
    </lineage>
</organism>